<organism evidence="1 2">
    <name type="scientific">Vibrio maritimus</name>
    <dbReference type="NCBI Taxonomy" id="990268"/>
    <lineage>
        <taxon>Bacteria</taxon>
        <taxon>Pseudomonadati</taxon>
        <taxon>Pseudomonadota</taxon>
        <taxon>Gammaproteobacteria</taxon>
        <taxon>Vibrionales</taxon>
        <taxon>Vibrionaceae</taxon>
        <taxon>Vibrio</taxon>
    </lineage>
</organism>
<evidence type="ECO:0000313" key="2">
    <source>
        <dbReference type="Proteomes" id="UP000029224"/>
    </source>
</evidence>
<dbReference type="OrthoDB" id="5871276at2"/>
<gene>
    <name evidence="1" type="ORF">JCM19240_488</name>
</gene>
<dbReference type="AlphaFoldDB" id="A0A090T6S9"/>
<keyword evidence="2" id="KW-1185">Reference proteome</keyword>
<reference evidence="1 2" key="2">
    <citation type="submission" date="2014-09" db="EMBL/GenBank/DDBJ databases">
        <authorList>
            <consortium name="NBRP consortium"/>
            <person name="Sawabe T."/>
            <person name="Meirelles P."/>
            <person name="Nakanishi M."/>
            <person name="Sayaka M."/>
            <person name="Hattori M."/>
            <person name="Ohkuma M."/>
        </authorList>
    </citation>
    <scope>NUCLEOTIDE SEQUENCE [LARGE SCALE GENOMIC DNA]</scope>
    <source>
        <strain evidence="1 2">JCM 19240</strain>
    </source>
</reference>
<dbReference type="EMBL" id="BBMT01000007">
    <property type="protein sequence ID" value="GAL35641.1"/>
    <property type="molecule type" value="Genomic_DNA"/>
</dbReference>
<sequence length="158" mass="17065">MKRVIVAAIAALTVVSCGQPESKAKQSLAITSQNIAGAWQCEYKLTDIKSKVHVAYGENGEFSGRVFLNYPVTTGKGAVKVELVTGGSWQLEGTMLTERFEVLSMATANSNGNELSEPLAQTLREYQELTTEVIEVSATTMTLKEVAGEQTQCSRRAS</sequence>
<evidence type="ECO:0008006" key="3">
    <source>
        <dbReference type="Google" id="ProtNLM"/>
    </source>
</evidence>
<comment type="caution">
    <text evidence="1">The sequence shown here is derived from an EMBL/GenBank/DDBJ whole genome shotgun (WGS) entry which is preliminary data.</text>
</comment>
<name>A0A090T6S9_9VIBR</name>
<evidence type="ECO:0000313" key="1">
    <source>
        <dbReference type="EMBL" id="GAL35641.1"/>
    </source>
</evidence>
<reference evidence="1 2" key="1">
    <citation type="submission" date="2014-09" db="EMBL/GenBank/DDBJ databases">
        <title>Vibrio maritimus JCM 19240. (C210) whole genome shotgun sequence.</title>
        <authorList>
            <person name="Sawabe T."/>
            <person name="Meirelles P."/>
            <person name="Nakanishi M."/>
            <person name="Sayaka M."/>
            <person name="Hattori M."/>
            <person name="Ohkuma M."/>
        </authorList>
    </citation>
    <scope>NUCLEOTIDE SEQUENCE [LARGE SCALE GENOMIC DNA]</scope>
    <source>
        <strain evidence="1 2">JCM 19240</strain>
    </source>
</reference>
<dbReference type="Proteomes" id="UP000029224">
    <property type="component" value="Unassembled WGS sequence"/>
</dbReference>
<proteinExistence type="predicted"/>
<accession>A0A090T6S9</accession>
<dbReference type="PROSITE" id="PS51257">
    <property type="entry name" value="PROKAR_LIPOPROTEIN"/>
    <property type="match status" value="1"/>
</dbReference>
<protein>
    <recommendedName>
        <fullName evidence="3">Lipocalin-like domain-containing protein</fullName>
    </recommendedName>
</protein>